<evidence type="ECO:0000256" key="2">
    <source>
        <dbReference type="SAM" id="MobiDB-lite"/>
    </source>
</evidence>
<protein>
    <submittedName>
        <fullName evidence="4">FHA domain-containing protein</fullName>
    </submittedName>
</protein>
<reference evidence="4 5" key="1">
    <citation type="submission" date="2019-12" db="EMBL/GenBank/DDBJ databases">
        <title>Nocardia macrotermitis sp. nov. and Nocardia aurantia sp. nov., isolated from the gut of the fungus growing-termite Macrotermes natalensis.</title>
        <authorList>
            <person name="Christine B."/>
            <person name="Rene B."/>
        </authorList>
    </citation>
    <scope>NUCLEOTIDE SEQUENCE [LARGE SCALE GENOMIC DNA]</scope>
    <source>
        <strain evidence="4 5">DSM 102126</strain>
    </source>
</reference>
<organism evidence="4 5">
    <name type="scientific">Actinomadura rayongensis</name>
    <dbReference type="NCBI Taxonomy" id="1429076"/>
    <lineage>
        <taxon>Bacteria</taxon>
        <taxon>Bacillati</taxon>
        <taxon>Actinomycetota</taxon>
        <taxon>Actinomycetes</taxon>
        <taxon>Streptosporangiales</taxon>
        <taxon>Thermomonosporaceae</taxon>
        <taxon>Actinomadura</taxon>
    </lineage>
</organism>
<comment type="caution">
    <text evidence="4">The sequence shown here is derived from an EMBL/GenBank/DDBJ whole genome shotgun (WGS) entry which is preliminary data.</text>
</comment>
<dbReference type="CDD" id="cd00060">
    <property type="entry name" value="FHA"/>
    <property type="match status" value="1"/>
</dbReference>
<dbReference type="PROSITE" id="PS50006">
    <property type="entry name" value="FHA_DOMAIN"/>
    <property type="match status" value="1"/>
</dbReference>
<dbReference type="Proteomes" id="UP000431901">
    <property type="component" value="Unassembled WGS sequence"/>
</dbReference>
<dbReference type="InterPro" id="IPR000253">
    <property type="entry name" value="FHA_dom"/>
</dbReference>
<dbReference type="Gene3D" id="2.60.200.20">
    <property type="match status" value="1"/>
</dbReference>
<dbReference type="SMART" id="SM00240">
    <property type="entry name" value="FHA"/>
    <property type="match status" value="1"/>
</dbReference>
<proteinExistence type="predicted"/>
<evidence type="ECO:0000313" key="5">
    <source>
        <dbReference type="Proteomes" id="UP000431901"/>
    </source>
</evidence>
<keyword evidence="5" id="KW-1185">Reference proteome</keyword>
<sequence length="196" mass="20205">MAVCPAGHASAAADYCDVCGELIGAAPSPAPVPVCPDCGTPGVDRFCEVCGYDFATGRGAPARTAGWVAVVAADPAYFATVRAGDGPDTGGLAFPSHAPERTVPLTGPEVRIGRRGGSDTPEIDLREPPGDPGVSRRHAVLLARPGGWTLVDRGSTNRTCVNGSVDPVPFHTEVPVGDGDRIHVGAWTTITLREIR</sequence>
<dbReference type="SUPFAM" id="SSF49879">
    <property type="entry name" value="SMAD/FHA domain"/>
    <property type="match status" value="1"/>
</dbReference>
<keyword evidence="1" id="KW-0597">Phosphoprotein</keyword>
<dbReference type="OrthoDB" id="5111283at2"/>
<dbReference type="InterPro" id="IPR008984">
    <property type="entry name" value="SMAD_FHA_dom_sf"/>
</dbReference>
<dbReference type="EMBL" id="WUTW01000001">
    <property type="protein sequence ID" value="MXQ63546.1"/>
    <property type="molecule type" value="Genomic_DNA"/>
</dbReference>
<dbReference type="AlphaFoldDB" id="A0A6I4W5P7"/>
<evidence type="ECO:0000259" key="3">
    <source>
        <dbReference type="PROSITE" id="PS50006"/>
    </source>
</evidence>
<evidence type="ECO:0000313" key="4">
    <source>
        <dbReference type="EMBL" id="MXQ63546.1"/>
    </source>
</evidence>
<dbReference type="RefSeq" id="WP_161101691.1">
    <property type="nucleotide sequence ID" value="NZ_JBHLYI010000012.1"/>
</dbReference>
<name>A0A6I4W5P7_9ACTN</name>
<feature type="region of interest" description="Disordered" evidence="2">
    <location>
        <begin position="113"/>
        <end position="134"/>
    </location>
</feature>
<evidence type="ECO:0000256" key="1">
    <source>
        <dbReference type="ARBA" id="ARBA00022553"/>
    </source>
</evidence>
<gene>
    <name evidence="4" type="ORF">GQ466_05840</name>
</gene>
<accession>A0A6I4W5P7</accession>
<feature type="domain" description="FHA" evidence="3">
    <location>
        <begin position="110"/>
        <end position="166"/>
    </location>
</feature>
<dbReference type="Pfam" id="PF00498">
    <property type="entry name" value="FHA"/>
    <property type="match status" value="1"/>
</dbReference>